<dbReference type="Pfam" id="PF09497">
    <property type="entry name" value="Med12"/>
    <property type="match status" value="1"/>
</dbReference>
<evidence type="ECO:0000256" key="4">
    <source>
        <dbReference type="ARBA" id="ARBA00019622"/>
    </source>
</evidence>
<dbReference type="PANTHER" id="PTHR46567:SF1">
    <property type="entry name" value="MEDIATOR OF RNA POLYMERASE II TRANSCRIPTION SUBUNIT 12"/>
    <property type="match status" value="1"/>
</dbReference>
<evidence type="ECO:0000256" key="8">
    <source>
        <dbReference type="ARBA" id="ARBA00023163"/>
    </source>
</evidence>
<feature type="region of interest" description="Disordered" evidence="12">
    <location>
        <begin position="1"/>
        <end position="83"/>
    </location>
</feature>
<dbReference type="OrthoDB" id="20828at2759"/>
<dbReference type="SMART" id="SM01281">
    <property type="entry name" value="Med12"/>
    <property type="match status" value="1"/>
</dbReference>
<comment type="subunit">
    <text evidence="3">Component of the SRB8-11 complex, which itself associates with the Mediator complex.</text>
</comment>
<dbReference type="PANTHER" id="PTHR46567">
    <property type="entry name" value="MEDIATOR OF RNA POLYMERASE II TRANSCRIPTION SUBUNIT 12"/>
    <property type="match status" value="1"/>
</dbReference>
<reference evidence="14 15" key="1">
    <citation type="submission" date="2015-05" db="EMBL/GenBank/DDBJ databases">
        <title>Distinctive expansion of gene families associated with plant cell wall degradation and secondary metabolism in the genomes of grapevine trunk pathogens.</title>
        <authorList>
            <person name="Lawrence D.P."/>
            <person name="Travadon R."/>
            <person name="Rolshausen P.E."/>
            <person name="Baumgartner K."/>
        </authorList>
    </citation>
    <scope>NUCLEOTIDE SEQUENCE [LARGE SCALE GENOMIC DNA]</scope>
    <source>
        <strain evidence="14">UCRPC4</strain>
    </source>
</reference>
<feature type="region of interest" description="Disordered" evidence="12">
    <location>
        <begin position="110"/>
        <end position="153"/>
    </location>
</feature>
<evidence type="ECO:0000256" key="12">
    <source>
        <dbReference type="SAM" id="MobiDB-lite"/>
    </source>
</evidence>
<feature type="domain" description="Mediator complex subunit Med12" evidence="13">
    <location>
        <begin position="257"/>
        <end position="320"/>
    </location>
</feature>
<dbReference type="Proteomes" id="UP000053317">
    <property type="component" value="Unassembled WGS sequence"/>
</dbReference>
<feature type="compositionally biased region" description="Polar residues" evidence="12">
    <location>
        <begin position="110"/>
        <end position="123"/>
    </location>
</feature>
<reference evidence="14 15" key="2">
    <citation type="submission" date="2015-05" db="EMBL/GenBank/DDBJ databases">
        <authorList>
            <person name="Morales-Cruz A."/>
            <person name="Amrine K.C."/>
            <person name="Cantu D."/>
        </authorList>
    </citation>
    <scope>NUCLEOTIDE SEQUENCE [LARGE SCALE GENOMIC DNA]</scope>
    <source>
        <strain evidence="14">UCRPC4</strain>
    </source>
</reference>
<dbReference type="Pfam" id="PF25326">
    <property type="entry name" value="ARM_SRB8"/>
    <property type="match status" value="1"/>
</dbReference>
<protein>
    <recommendedName>
        <fullName evidence="4">Mediator of RNA polymerase II transcription subunit 12</fullName>
    </recommendedName>
    <alternativeName>
        <fullName evidence="11">Mediator complex subunit 12</fullName>
    </alternativeName>
</protein>
<evidence type="ECO:0000256" key="7">
    <source>
        <dbReference type="ARBA" id="ARBA00023159"/>
    </source>
</evidence>
<dbReference type="EMBL" id="LCWF01000139">
    <property type="protein sequence ID" value="KKY17639.1"/>
    <property type="molecule type" value="Genomic_DNA"/>
</dbReference>
<dbReference type="InterPro" id="IPR019035">
    <property type="entry name" value="Mediator_Med12"/>
</dbReference>
<evidence type="ECO:0000256" key="6">
    <source>
        <dbReference type="ARBA" id="ARBA00023015"/>
    </source>
</evidence>
<organism evidence="14 15">
    <name type="scientific">Phaeomoniella chlamydospora</name>
    <name type="common">Phaeoacremonium chlamydosporum</name>
    <dbReference type="NCBI Taxonomy" id="158046"/>
    <lineage>
        <taxon>Eukaryota</taxon>
        <taxon>Fungi</taxon>
        <taxon>Dikarya</taxon>
        <taxon>Ascomycota</taxon>
        <taxon>Pezizomycotina</taxon>
        <taxon>Eurotiomycetes</taxon>
        <taxon>Chaetothyriomycetidae</taxon>
        <taxon>Phaeomoniellales</taxon>
        <taxon>Phaeomoniellaceae</taxon>
        <taxon>Phaeomoniella</taxon>
    </lineage>
</organism>
<dbReference type="InterPro" id="IPR057344">
    <property type="entry name" value="ARM_SRB8"/>
</dbReference>
<evidence type="ECO:0000313" key="15">
    <source>
        <dbReference type="Proteomes" id="UP000053317"/>
    </source>
</evidence>
<accession>A0A0G2E4I4</accession>
<keyword evidence="15" id="KW-1185">Reference proteome</keyword>
<gene>
    <name evidence="14" type="ORF">UCRPC4_g05443</name>
</gene>
<name>A0A0G2E4I4_PHACM</name>
<evidence type="ECO:0000256" key="3">
    <source>
        <dbReference type="ARBA" id="ARBA00011629"/>
    </source>
</evidence>
<evidence type="ECO:0000256" key="9">
    <source>
        <dbReference type="ARBA" id="ARBA00023242"/>
    </source>
</evidence>
<keyword evidence="7" id="KW-0010">Activator</keyword>
<comment type="function">
    <text evidence="10">Component of the SRB8-11 complex. The SRB8-11 complex is a regulatory module of the Mediator complex which is itself involved in regulation of basal and activated RNA polymerase II-dependent transcription. The SRB8-11 complex may be involved in the transcriptional repression of a subset of genes regulated by Mediator. It may inhibit the association of the Mediator complex with RNA polymerase II to form the holoenzyme complex.</text>
</comment>
<keyword evidence="5" id="KW-0678">Repressor</keyword>
<sequence length="1489" mass="164214">MTQPPTAEVQRPPSLSGPGSVRSSVRPNAPARRQTNPLRPGTQVVDLTDDVSEREGAHPAKRRRLEESNARQKRSTDVQIPLQMGEVSRPFGRQLHLSFAAQLAQIKQATAANGPSGPAASNTRPPPLPVRPWKHQQSQEDPAGGGATPGTHFPIDYGNVEATPFRLEPPQRAPIYRDGRVADFVPWRGKHPEDVMNESTAKHGYYDRQISQNENGTARPSLYSVFKHKSGLDTLSSLFLRVMEQRESHGKIGTASSFKPPPRVTLTEAKRKAWLNDLSDPNVPLRKLSRTIPQGIRGQQLLDQCLLNAIPLGRAVWFAKCVGANEIRTLRRKGTAGTFVAGAELKWLKEWTAGVGHFLDTVISSCGQPGWKQKMTYALNIATRFYSENMVDKDHFIEWIVSSVSKSSLDMLFLWSTVCRGFMEDALRFRRHGRVLAESLLQHLKEAIGQDIEEFTPLVSIISESIRMMAYTRPLVLFLPHVWEDYSDVFKSCLVLSEPVDRKLYAEISTQNRRFKPMKDSISARSLCPKQTVIRVLDAAKAPYYVTRISEACLHVCGDRYSLVRTLLEWSATPFRTGSARRYLVVHLLRRWYATGIDIDQPVRDLIMDHDTFSLLDNDAFFNVAADLFRSKTISVSRCLQLALATGASANPNSTAGLLRLIREVPVEGLPPHIVNLRSSILRGRGFMVETEREQIDARKRAIAQRLPGLCGWPSDDMDIDGLPSSQQLLPQCNGFEVSQWLLGCVADHHKASVIAAKDPNTGNDRKICEMTTGELQIVRSELEELETIPILADVLRHACASDDDMVLAMVSETVNAHLEEFSAIGALDPLCTLLEQAYSRIRTSTSLFRSLVVSLLNLSSRLRGGPIKPAPLHEDLARGDRSVAIAACSPISDHMAESLQMAGSSFIDEFDQLLSTGNIMDDQAMTRLFYTLTERIELAVDACQADTIGLCHMILRLMTFRPQQHHQLMTGWLQRLLQSPKSISVQIFQALISSGVITTNEAVLASSGFVLHSPPGEMSDELRNVRTHLSTLFENCPSKKICANDPGLYRIRYCTLHCLLDSSVPISMVVGSLADETMTAKGFVPDRSSWAVKHVIRRLVAKSADARPSVAESPGLRVTGYMLGLPGSVQSVGLADISRVVDSPDLFSLPLRMAYVKQVYTSLPIAEDEMKLCQEDVTDLIFAAGKKTPEEESGSWTALLTVLGIDAARKVRQQAEDAFFSLPPPHPRESRNDQSGQRLVAIIEKTSFTIQDSGSLATATILAERLQALFRLVSLQSHQAVNEDGDELAIWTGPLRDYLTLLLRLTSLHRPSFCLTPSAPQSSTAQTQSQVLIRTLLLLTSLALHPSLQIIMTPAASSANHKEPPILLSTYALDVAALLSDNLSEESRLLAAKTLKDRMRDPRAQFLFGSLNCGSSSSPDPHNELIISREGGPGKEPLSTEYKVKSWELVQGISSAGAGAAGTNTAAGNDTSMSLSLFQGRMISGKSY</sequence>
<evidence type="ECO:0000256" key="1">
    <source>
        <dbReference type="ARBA" id="ARBA00004123"/>
    </source>
</evidence>
<keyword evidence="9" id="KW-0539">Nucleus</keyword>
<evidence type="ECO:0000259" key="13">
    <source>
        <dbReference type="SMART" id="SM01281"/>
    </source>
</evidence>
<feature type="compositionally biased region" description="Basic and acidic residues" evidence="12">
    <location>
        <begin position="51"/>
        <end position="76"/>
    </location>
</feature>
<evidence type="ECO:0000313" key="14">
    <source>
        <dbReference type="EMBL" id="KKY17639.1"/>
    </source>
</evidence>
<dbReference type="GO" id="GO:0016592">
    <property type="term" value="C:mediator complex"/>
    <property type="evidence" value="ECO:0007669"/>
    <property type="project" value="InterPro"/>
</dbReference>
<evidence type="ECO:0000256" key="2">
    <source>
        <dbReference type="ARBA" id="ARBA00010289"/>
    </source>
</evidence>
<comment type="subcellular location">
    <subcellularLocation>
        <location evidence="1">Nucleus</location>
    </subcellularLocation>
</comment>
<dbReference type="GO" id="GO:0003712">
    <property type="term" value="F:transcription coregulator activity"/>
    <property type="evidence" value="ECO:0007669"/>
    <property type="project" value="InterPro"/>
</dbReference>
<evidence type="ECO:0000256" key="5">
    <source>
        <dbReference type="ARBA" id="ARBA00022491"/>
    </source>
</evidence>
<feature type="region of interest" description="Disordered" evidence="12">
    <location>
        <begin position="1416"/>
        <end position="1438"/>
    </location>
</feature>
<evidence type="ECO:0000256" key="11">
    <source>
        <dbReference type="ARBA" id="ARBA00032010"/>
    </source>
</evidence>
<keyword evidence="8" id="KW-0804">Transcription</keyword>
<comment type="caution">
    <text evidence="14">The sequence shown here is derived from an EMBL/GenBank/DDBJ whole genome shotgun (WGS) entry which is preliminary data.</text>
</comment>
<comment type="similarity">
    <text evidence="2">Belongs to the Mediator complex subunit 12 family.</text>
</comment>
<keyword evidence="6" id="KW-0805">Transcription regulation</keyword>
<dbReference type="GO" id="GO:0006357">
    <property type="term" value="P:regulation of transcription by RNA polymerase II"/>
    <property type="evidence" value="ECO:0007669"/>
    <property type="project" value="InterPro"/>
</dbReference>
<proteinExistence type="inferred from homology"/>
<evidence type="ECO:0000256" key="10">
    <source>
        <dbReference type="ARBA" id="ARBA00025661"/>
    </source>
</evidence>